<evidence type="ECO:0000256" key="3">
    <source>
        <dbReference type="ARBA" id="ARBA00022723"/>
    </source>
</evidence>
<evidence type="ECO:0000256" key="9">
    <source>
        <dbReference type="SAM" id="SignalP"/>
    </source>
</evidence>
<accession>A0A2P2IAA9</accession>
<dbReference type="AlphaFoldDB" id="A0A2P2IAA9"/>
<dbReference type="PRINTS" id="PR00463">
    <property type="entry name" value="EP450I"/>
</dbReference>
<dbReference type="InterPro" id="IPR050182">
    <property type="entry name" value="Cytochrome_P450_fam2"/>
</dbReference>
<evidence type="ECO:0000256" key="5">
    <source>
        <dbReference type="ARBA" id="ARBA00023004"/>
    </source>
</evidence>
<evidence type="ECO:0000313" key="10">
    <source>
        <dbReference type="EMBL" id="LAB70958.1"/>
    </source>
</evidence>
<keyword evidence="3 7" id="KW-0479">Metal-binding</keyword>
<keyword evidence="5 7" id="KW-0408">Iron</keyword>
<feature type="binding site" description="axial binding residue" evidence="7">
    <location>
        <position position="434"/>
    </location>
    <ligand>
        <name>heme</name>
        <dbReference type="ChEBI" id="CHEBI:30413"/>
    </ligand>
    <ligandPart>
        <name>Fe</name>
        <dbReference type="ChEBI" id="CHEBI:18248"/>
    </ligandPart>
</feature>
<dbReference type="GO" id="GO:0016712">
    <property type="term" value="F:oxidoreductase activity, acting on paired donors, with incorporation or reduction of molecular oxygen, reduced flavin or flavoprotein as one donor, and incorporation of one atom of oxygen"/>
    <property type="evidence" value="ECO:0007669"/>
    <property type="project" value="TreeGrafter"/>
</dbReference>
<evidence type="ECO:0000256" key="8">
    <source>
        <dbReference type="RuleBase" id="RU000461"/>
    </source>
</evidence>
<keyword evidence="4 8" id="KW-0560">Oxidoreductase</keyword>
<dbReference type="FunFam" id="1.10.630.10:FF:000036">
    <property type="entry name" value="CYtochrome P450 family"/>
    <property type="match status" value="1"/>
</dbReference>
<dbReference type="SUPFAM" id="SSF48264">
    <property type="entry name" value="Cytochrome P450"/>
    <property type="match status" value="1"/>
</dbReference>
<dbReference type="InterPro" id="IPR002401">
    <property type="entry name" value="Cyt_P450_E_grp-I"/>
</dbReference>
<organism evidence="10">
    <name type="scientific">Hirondellea gigas</name>
    <dbReference type="NCBI Taxonomy" id="1518452"/>
    <lineage>
        <taxon>Eukaryota</taxon>
        <taxon>Metazoa</taxon>
        <taxon>Ecdysozoa</taxon>
        <taxon>Arthropoda</taxon>
        <taxon>Crustacea</taxon>
        <taxon>Multicrustacea</taxon>
        <taxon>Malacostraca</taxon>
        <taxon>Eumalacostraca</taxon>
        <taxon>Peracarida</taxon>
        <taxon>Amphipoda</taxon>
        <taxon>Amphilochidea</taxon>
        <taxon>Lysianassida</taxon>
        <taxon>Lysianassidira</taxon>
        <taxon>Lysianassoidea</taxon>
        <taxon>Lysianassidae</taxon>
        <taxon>Hirondellea</taxon>
    </lineage>
</organism>
<comment type="cofactor">
    <cofactor evidence="1 7">
        <name>heme</name>
        <dbReference type="ChEBI" id="CHEBI:30413"/>
    </cofactor>
</comment>
<evidence type="ECO:0000256" key="1">
    <source>
        <dbReference type="ARBA" id="ARBA00001971"/>
    </source>
</evidence>
<name>A0A2P2IAA9_9CRUS</name>
<reference evidence="10" key="1">
    <citation type="journal article" date="2018" name="Biosci. Biotechnol. Biochem.">
        <title>Polysaccharide hydrolase of the hadal zone amphipods Hirondellea gigas.</title>
        <authorList>
            <person name="Kobayashi H."/>
            <person name="Nagahama T."/>
            <person name="Arai W."/>
            <person name="Sasagawa Y."/>
            <person name="Umeda M."/>
            <person name="Hayashi T."/>
            <person name="Nikaido I."/>
            <person name="Watanabe H."/>
            <person name="Oguri K."/>
            <person name="Kitazato H."/>
            <person name="Fujioka K."/>
            <person name="Kido Y."/>
            <person name="Takami H."/>
        </authorList>
    </citation>
    <scope>NUCLEOTIDE SEQUENCE</scope>
    <source>
        <tissue evidence="10">Whole body</tissue>
    </source>
</reference>
<comment type="similarity">
    <text evidence="2 8">Belongs to the cytochrome P450 family.</text>
</comment>
<dbReference type="GO" id="GO:0006082">
    <property type="term" value="P:organic acid metabolic process"/>
    <property type="evidence" value="ECO:0007669"/>
    <property type="project" value="TreeGrafter"/>
</dbReference>
<evidence type="ECO:0000256" key="4">
    <source>
        <dbReference type="ARBA" id="ARBA00023002"/>
    </source>
</evidence>
<keyword evidence="7 8" id="KW-0349">Heme</keyword>
<feature type="chain" id="PRO_5015202991" evidence="9">
    <location>
        <begin position="22"/>
        <end position="489"/>
    </location>
</feature>
<dbReference type="GO" id="GO:0005506">
    <property type="term" value="F:iron ion binding"/>
    <property type="evidence" value="ECO:0007669"/>
    <property type="project" value="InterPro"/>
</dbReference>
<dbReference type="PROSITE" id="PS00086">
    <property type="entry name" value="CYTOCHROME_P450"/>
    <property type="match status" value="1"/>
</dbReference>
<dbReference type="InterPro" id="IPR036396">
    <property type="entry name" value="Cyt_P450_sf"/>
</dbReference>
<dbReference type="GO" id="GO:0008395">
    <property type="term" value="F:steroid hydroxylase activity"/>
    <property type="evidence" value="ECO:0007669"/>
    <property type="project" value="TreeGrafter"/>
</dbReference>
<dbReference type="InterPro" id="IPR017972">
    <property type="entry name" value="Cyt_P450_CS"/>
</dbReference>
<keyword evidence="6 8" id="KW-0503">Monooxygenase</keyword>
<dbReference type="EMBL" id="IACF01005373">
    <property type="protein sequence ID" value="LAB70958.1"/>
    <property type="molecule type" value="mRNA"/>
</dbReference>
<dbReference type="PRINTS" id="PR00385">
    <property type="entry name" value="P450"/>
</dbReference>
<dbReference type="GO" id="GO:0006805">
    <property type="term" value="P:xenobiotic metabolic process"/>
    <property type="evidence" value="ECO:0007669"/>
    <property type="project" value="TreeGrafter"/>
</dbReference>
<dbReference type="InterPro" id="IPR001128">
    <property type="entry name" value="Cyt_P450"/>
</dbReference>
<dbReference type="PANTHER" id="PTHR24300">
    <property type="entry name" value="CYTOCHROME P450 508A4-RELATED"/>
    <property type="match status" value="1"/>
</dbReference>
<dbReference type="GO" id="GO:0005737">
    <property type="term" value="C:cytoplasm"/>
    <property type="evidence" value="ECO:0007669"/>
    <property type="project" value="TreeGrafter"/>
</dbReference>
<evidence type="ECO:0000256" key="6">
    <source>
        <dbReference type="ARBA" id="ARBA00023033"/>
    </source>
</evidence>
<proteinExistence type="evidence at transcript level"/>
<sequence>MILELSLLFLLLLLYVYVTDRKPPNMPPGPTEIPILGGMPVLDEKQAHPLREKYGDIVTVRTGAIRSVILFDYKTSKEVMARADMAGRPDFFASFSIDDQKTGGIASSVGPQWQHDRRFMLRNLRNLGMGKTYLEDAVHVEAEALVEDLKKYDQQPIAYPDSFRTAALNVIWQMTASRRYDLRSEEVKLIYKASTDLQSSSMALIMLPFFFPFLKKLPNILQKFIFKQNLVDAFIEKMRDTITKTVDEHEEQLDLDNPRDLIDEYLKDMKEQEHDKETLYRKGALLQIVRDLFDAGSDTINATIKWVVYLLARYPQVTKKIQQEIDEVVPRDRMVSLQDKPNLPYVEAFITETLRFSSLAGLNTQHTAMQDTTIEGYSIPKGTVVVSSNYAIHFDPQYWDQPHNFSPERFIDEDGKFQAPKEGFFAFSSGRRQCPGETLARMEVFVFATAIIQNFEVLVPDGVQLSDDAHDLLGMRAPVSDTFIYKTRS</sequence>
<protein>
    <submittedName>
        <fullName evidence="10">Cytochrome P450 2L1-like</fullName>
    </submittedName>
</protein>
<dbReference type="GO" id="GO:0020037">
    <property type="term" value="F:heme binding"/>
    <property type="evidence" value="ECO:0007669"/>
    <property type="project" value="InterPro"/>
</dbReference>
<feature type="signal peptide" evidence="9">
    <location>
        <begin position="1"/>
        <end position="21"/>
    </location>
</feature>
<dbReference type="PANTHER" id="PTHR24300:SF397">
    <property type="entry name" value="CYTOCHROME P450 2U1"/>
    <property type="match status" value="1"/>
</dbReference>
<dbReference type="Gene3D" id="1.10.630.10">
    <property type="entry name" value="Cytochrome P450"/>
    <property type="match status" value="1"/>
</dbReference>
<evidence type="ECO:0000256" key="2">
    <source>
        <dbReference type="ARBA" id="ARBA00010617"/>
    </source>
</evidence>
<evidence type="ECO:0000256" key="7">
    <source>
        <dbReference type="PIRSR" id="PIRSR602401-1"/>
    </source>
</evidence>
<dbReference type="Pfam" id="PF00067">
    <property type="entry name" value="p450"/>
    <property type="match status" value="1"/>
</dbReference>
<keyword evidence="9" id="KW-0732">Signal</keyword>